<name>A0A1B6QL16_SORBI</name>
<proteinExistence type="predicted"/>
<feature type="compositionally biased region" description="Polar residues" evidence="1">
    <location>
        <begin position="37"/>
        <end position="46"/>
    </location>
</feature>
<dbReference type="Gramene" id="KXG38603">
    <property type="protein sequence ID" value="KXG38603"/>
    <property type="gene ID" value="SORBI_3001G257650"/>
</dbReference>
<dbReference type="InParanoid" id="A0A1B6QL16"/>
<accession>A0A1B6QL16</accession>
<organism evidence="2 3">
    <name type="scientific">Sorghum bicolor</name>
    <name type="common">Sorghum</name>
    <name type="synonym">Sorghum vulgare</name>
    <dbReference type="NCBI Taxonomy" id="4558"/>
    <lineage>
        <taxon>Eukaryota</taxon>
        <taxon>Viridiplantae</taxon>
        <taxon>Streptophyta</taxon>
        <taxon>Embryophyta</taxon>
        <taxon>Tracheophyta</taxon>
        <taxon>Spermatophyta</taxon>
        <taxon>Magnoliopsida</taxon>
        <taxon>Liliopsida</taxon>
        <taxon>Poales</taxon>
        <taxon>Poaceae</taxon>
        <taxon>PACMAD clade</taxon>
        <taxon>Panicoideae</taxon>
        <taxon>Andropogonodae</taxon>
        <taxon>Andropogoneae</taxon>
        <taxon>Sorghinae</taxon>
        <taxon>Sorghum</taxon>
    </lineage>
</organism>
<reference evidence="3" key="2">
    <citation type="journal article" date="2018" name="Plant J.">
        <title>The Sorghum bicolor reference genome: improved assembly, gene annotations, a transcriptome atlas, and signatures of genome organization.</title>
        <authorList>
            <person name="McCormick R.F."/>
            <person name="Truong S.K."/>
            <person name="Sreedasyam A."/>
            <person name="Jenkins J."/>
            <person name="Shu S."/>
            <person name="Sims D."/>
            <person name="Kennedy M."/>
            <person name="Amirebrahimi M."/>
            <person name="Weers B.D."/>
            <person name="McKinley B."/>
            <person name="Mattison A."/>
            <person name="Morishige D.T."/>
            <person name="Grimwood J."/>
            <person name="Schmutz J."/>
            <person name="Mullet J.E."/>
        </authorList>
    </citation>
    <scope>NUCLEOTIDE SEQUENCE [LARGE SCALE GENOMIC DNA]</scope>
    <source>
        <strain evidence="3">cv. BTx623</strain>
    </source>
</reference>
<protein>
    <submittedName>
        <fullName evidence="2">Uncharacterized protein</fullName>
    </submittedName>
</protein>
<dbReference type="EMBL" id="CM000760">
    <property type="protein sequence ID" value="KXG38603.2"/>
    <property type="molecule type" value="Genomic_DNA"/>
</dbReference>
<evidence type="ECO:0000313" key="3">
    <source>
        <dbReference type="Proteomes" id="UP000000768"/>
    </source>
</evidence>
<evidence type="ECO:0000256" key="1">
    <source>
        <dbReference type="SAM" id="MobiDB-lite"/>
    </source>
</evidence>
<dbReference type="Proteomes" id="UP000000768">
    <property type="component" value="Chromosome 1"/>
</dbReference>
<dbReference type="AlphaFoldDB" id="A0A1B6QL16"/>
<reference evidence="2 3" key="1">
    <citation type="journal article" date="2009" name="Nature">
        <title>The Sorghum bicolor genome and the diversification of grasses.</title>
        <authorList>
            <person name="Paterson A.H."/>
            <person name="Bowers J.E."/>
            <person name="Bruggmann R."/>
            <person name="Dubchak I."/>
            <person name="Grimwood J."/>
            <person name="Gundlach H."/>
            <person name="Haberer G."/>
            <person name="Hellsten U."/>
            <person name="Mitros T."/>
            <person name="Poliakov A."/>
            <person name="Schmutz J."/>
            <person name="Spannagl M."/>
            <person name="Tang H."/>
            <person name="Wang X."/>
            <person name="Wicker T."/>
            <person name="Bharti A.K."/>
            <person name="Chapman J."/>
            <person name="Feltus F.A."/>
            <person name="Gowik U."/>
            <person name="Grigoriev I.V."/>
            <person name="Lyons E."/>
            <person name="Maher C.A."/>
            <person name="Martis M."/>
            <person name="Narechania A."/>
            <person name="Otillar R.P."/>
            <person name="Penning B.W."/>
            <person name="Salamov A.A."/>
            <person name="Wang Y."/>
            <person name="Zhang L."/>
            <person name="Carpita N.C."/>
            <person name="Freeling M."/>
            <person name="Gingle A.R."/>
            <person name="Hash C.T."/>
            <person name="Keller B."/>
            <person name="Klein P."/>
            <person name="Kresovich S."/>
            <person name="McCann M.C."/>
            <person name="Ming R."/>
            <person name="Peterson D.G."/>
            <person name="Mehboob-ur-Rahman"/>
            <person name="Ware D."/>
            <person name="Westhoff P."/>
            <person name="Mayer K.F."/>
            <person name="Messing J."/>
            <person name="Rokhsar D.S."/>
        </authorList>
    </citation>
    <scope>NUCLEOTIDE SEQUENCE [LARGE SCALE GENOMIC DNA]</scope>
    <source>
        <strain evidence="3">cv. BTx623</strain>
    </source>
</reference>
<evidence type="ECO:0000313" key="2">
    <source>
        <dbReference type="EMBL" id="KXG38603.2"/>
    </source>
</evidence>
<gene>
    <name evidence="2" type="ORF">SORBI_3001G257650</name>
</gene>
<keyword evidence="3" id="KW-1185">Reference proteome</keyword>
<feature type="region of interest" description="Disordered" evidence="1">
    <location>
        <begin position="21"/>
        <end position="57"/>
    </location>
</feature>
<sequence length="179" mass="20132">MFIRKKVKSISHVYAPGCRSWEHGSGIRPESTEFHRNSSNSAQPETKPNRSKYFGPIQISSPFHSPTTAHEGFSIGSDPKNLLTLPSFPASRRQQLRLLPVTPAPVHRESHGYFPTSELTPCTLLDATRMPWSLLDGRSRVVTASDMSLLPYSSLLQPAHRRCPPCHLRVPRRRCVNPL</sequence>